<evidence type="ECO:0000256" key="5">
    <source>
        <dbReference type="ARBA" id="ARBA00023136"/>
    </source>
</evidence>
<dbReference type="NCBIfam" id="TIGR00813">
    <property type="entry name" value="sss"/>
    <property type="match status" value="1"/>
</dbReference>
<sequence>MVKVDTSLSFWDIAAIVIYFIVIMFAGIYPSLRSARGTVSGYFLAGRSANWILTGCSIFSSDIGSAHFVGVAGTAAVAGIAVAGFDLNAIFVLVILGWLFVPVYIASGVYTMPEYLKQRFGGRRIQLYLSCLVLIIYVTIKTSSDLFAGAIFIKQSIQISLYPAIGLLLLVSAVYTMIGGLTAVIWTDTVQTVIMLAGSITLMVISFVDIGGYDNMVSLYMKAIPSPNVTLHNFSNCAGVPRSDSMSLLRSADPDVGDLPWTGMTFGLTVSAVWYFCTDQVLVQRVLAAKNFSQAKGGCLFAGVLKILPLFLLVFPGMIARIKYTDEIACTDPKVCEEVCGSKTGCSNIAYPLLVMRLLPKGLRGVMLACMLSALMSSITAVYNSASTIFTMDIWKLIRKNASEVEQLIVGKLFVVVIVVVSILWIPIINAFPSSQLFNYTQSVTSYLSPPVCAVYIAAIFIPRVNEPGAFWALMSGLVIGMARFILEISYSAPLCDEDDTRPFIISKVNYLHFGLFLFVVSLLICITVSFLTPPIPKESLIRLTFQTRNSKSERVPLEKQDVRVPKAAVDEPARTGIKKVIFTVCGLEKGKVRERTTSEVDRIQAQHVSLSEERKWKIFLDVFAVLIVGLAIFLYVYYR</sequence>
<organism evidence="8 9">
    <name type="scientific">Plectus sambesii</name>
    <dbReference type="NCBI Taxonomy" id="2011161"/>
    <lineage>
        <taxon>Eukaryota</taxon>
        <taxon>Metazoa</taxon>
        <taxon>Ecdysozoa</taxon>
        <taxon>Nematoda</taxon>
        <taxon>Chromadorea</taxon>
        <taxon>Plectida</taxon>
        <taxon>Plectina</taxon>
        <taxon>Plectoidea</taxon>
        <taxon>Plectidae</taxon>
        <taxon>Plectus</taxon>
    </lineage>
</organism>
<feature type="transmembrane region" description="Helical" evidence="7">
    <location>
        <begin position="13"/>
        <end position="32"/>
    </location>
</feature>
<evidence type="ECO:0000256" key="1">
    <source>
        <dbReference type="ARBA" id="ARBA00004141"/>
    </source>
</evidence>
<dbReference type="PANTHER" id="PTHR11819:SF195">
    <property type="entry name" value="SODIUM_GLUCOSE COTRANSPORTER 4"/>
    <property type="match status" value="1"/>
</dbReference>
<evidence type="ECO:0000256" key="4">
    <source>
        <dbReference type="ARBA" id="ARBA00022989"/>
    </source>
</evidence>
<name>A0A914W7B4_9BILA</name>
<feature type="transmembrane region" description="Helical" evidence="7">
    <location>
        <begin position="87"/>
        <end position="106"/>
    </location>
</feature>
<feature type="transmembrane region" description="Helical" evidence="7">
    <location>
        <begin position="413"/>
        <end position="432"/>
    </location>
</feature>
<keyword evidence="3 7" id="KW-0812">Transmembrane</keyword>
<evidence type="ECO:0000313" key="8">
    <source>
        <dbReference type="Proteomes" id="UP000887566"/>
    </source>
</evidence>
<feature type="transmembrane region" description="Helical" evidence="7">
    <location>
        <begin position="366"/>
        <end position="392"/>
    </location>
</feature>
<dbReference type="GO" id="GO:0005412">
    <property type="term" value="F:D-glucose:sodium symporter activity"/>
    <property type="evidence" value="ECO:0007669"/>
    <property type="project" value="TreeGrafter"/>
</dbReference>
<proteinExistence type="inferred from homology"/>
<keyword evidence="4 7" id="KW-1133">Transmembrane helix</keyword>
<evidence type="ECO:0000256" key="7">
    <source>
        <dbReference type="SAM" id="Phobius"/>
    </source>
</evidence>
<evidence type="ECO:0000256" key="6">
    <source>
        <dbReference type="RuleBase" id="RU362091"/>
    </source>
</evidence>
<dbReference type="InterPro" id="IPR001734">
    <property type="entry name" value="Na/solute_symporter"/>
</dbReference>
<feature type="transmembrane region" description="Helical" evidence="7">
    <location>
        <begin position="469"/>
        <end position="491"/>
    </location>
</feature>
<reference evidence="9" key="1">
    <citation type="submission" date="2022-11" db="UniProtKB">
        <authorList>
            <consortium name="WormBaseParasite"/>
        </authorList>
    </citation>
    <scope>IDENTIFICATION</scope>
</reference>
<comment type="similarity">
    <text evidence="2 6">Belongs to the sodium:solute symporter (SSF) (TC 2.A.21) family.</text>
</comment>
<feature type="transmembrane region" description="Helical" evidence="7">
    <location>
        <begin position="298"/>
        <end position="319"/>
    </location>
</feature>
<keyword evidence="8" id="KW-1185">Reference proteome</keyword>
<feature type="transmembrane region" description="Helical" evidence="7">
    <location>
        <begin position="52"/>
        <end position="81"/>
    </location>
</feature>
<dbReference type="PROSITE" id="PS50283">
    <property type="entry name" value="NA_SOLUT_SYMP_3"/>
    <property type="match status" value="1"/>
</dbReference>
<dbReference type="PANTHER" id="PTHR11819">
    <property type="entry name" value="SOLUTE CARRIER FAMILY 5"/>
    <property type="match status" value="1"/>
</dbReference>
<dbReference type="InterPro" id="IPR038377">
    <property type="entry name" value="Na/Glc_symporter_sf"/>
</dbReference>
<feature type="transmembrane region" description="Helical" evidence="7">
    <location>
        <begin position="511"/>
        <end position="533"/>
    </location>
</feature>
<dbReference type="Pfam" id="PF00474">
    <property type="entry name" value="SSF"/>
    <property type="match status" value="1"/>
</dbReference>
<comment type="subcellular location">
    <subcellularLocation>
        <location evidence="1">Membrane</location>
        <topology evidence="1">Multi-pass membrane protein</topology>
    </subcellularLocation>
</comment>
<dbReference type="Gene3D" id="1.20.1730.10">
    <property type="entry name" value="Sodium/glucose cotransporter"/>
    <property type="match status" value="1"/>
</dbReference>
<dbReference type="AlphaFoldDB" id="A0A914W7B4"/>
<evidence type="ECO:0000313" key="9">
    <source>
        <dbReference type="WBParaSite" id="PSAMB.scaffold3323size18773.g21044.t1"/>
    </source>
</evidence>
<feature type="transmembrane region" description="Helical" evidence="7">
    <location>
        <begin position="619"/>
        <end position="639"/>
    </location>
</feature>
<accession>A0A914W7B4</accession>
<evidence type="ECO:0000256" key="3">
    <source>
        <dbReference type="ARBA" id="ARBA00022692"/>
    </source>
</evidence>
<dbReference type="Proteomes" id="UP000887566">
    <property type="component" value="Unplaced"/>
</dbReference>
<feature type="transmembrane region" description="Helical" evidence="7">
    <location>
        <begin position="444"/>
        <end position="462"/>
    </location>
</feature>
<feature type="transmembrane region" description="Helical" evidence="7">
    <location>
        <begin position="259"/>
        <end position="277"/>
    </location>
</feature>
<evidence type="ECO:0000256" key="2">
    <source>
        <dbReference type="ARBA" id="ARBA00006434"/>
    </source>
</evidence>
<dbReference type="WBParaSite" id="PSAMB.scaffold3323size18773.g21044.t1">
    <property type="protein sequence ID" value="PSAMB.scaffold3323size18773.g21044.t1"/>
    <property type="gene ID" value="PSAMB.scaffold3323size18773.g21044"/>
</dbReference>
<protein>
    <submittedName>
        <fullName evidence="9">Uncharacterized protein</fullName>
    </submittedName>
</protein>
<feature type="transmembrane region" description="Helical" evidence="7">
    <location>
        <begin position="127"/>
        <end position="153"/>
    </location>
</feature>
<keyword evidence="5 7" id="KW-0472">Membrane</keyword>
<dbReference type="GO" id="GO:0005886">
    <property type="term" value="C:plasma membrane"/>
    <property type="evidence" value="ECO:0007669"/>
    <property type="project" value="TreeGrafter"/>
</dbReference>
<feature type="transmembrane region" description="Helical" evidence="7">
    <location>
        <begin position="193"/>
        <end position="213"/>
    </location>
</feature>
<feature type="transmembrane region" description="Helical" evidence="7">
    <location>
        <begin position="159"/>
        <end position="186"/>
    </location>
</feature>